<organism evidence="2 3">
    <name type="scientific">Nocardioides nanhaiensis</name>
    <dbReference type="NCBI Taxonomy" id="1476871"/>
    <lineage>
        <taxon>Bacteria</taxon>
        <taxon>Bacillati</taxon>
        <taxon>Actinomycetota</taxon>
        <taxon>Actinomycetes</taxon>
        <taxon>Propionibacteriales</taxon>
        <taxon>Nocardioidaceae</taxon>
        <taxon>Nocardioides</taxon>
    </lineage>
</organism>
<dbReference type="NCBIfam" id="TIGR03083">
    <property type="entry name" value="maleylpyruvate isomerase family mycothiol-dependent enzyme"/>
    <property type="match status" value="1"/>
</dbReference>
<dbReference type="Pfam" id="PF11716">
    <property type="entry name" value="MDMPI_N"/>
    <property type="match status" value="1"/>
</dbReference>
<proteinExistence type="predicted"/>
<reference evidence="3" key="1">
    <citation type="journal article" date="2019" name="Int. J. Syst. Evol. Microbiol.">
        <title>The Global Catalogue of Microorganisms (GCM) 10K type strain sequencing project: providing services to taxonomists for standard genome sequencing and annotation.</title>
        <authorList>
            <consortium name="The Broad Institute Genomics Platform"/>
            <consortium name="The Broad Institute Genome Sequencing Center for Infectious Disease"/>
            <person name="Wu L."/>
            <person name="Ma J."/>
        </authorList>
    </citation>
    <scope>NUCLEOTIDE SEQUENCE [LARGE SCALE GENOMIC DNA]</scope>
    <source>
        <strain evidence="3">JCM 18127</strain>
    </source>
</reference>
<evidence type="ECO:0000313" key="3">
    <source>
        <dbReference type="Proteomes" id="UP001500621"/>
    </source>
</evidence>
<sequence>MAKPDLMPLAGQERRELLELLRGLDPQQWHAPSLCDGWSVRDVAVHVVSYDALGWGQLGAVMVRARGSVSRANQALVDQHANLDADGVLTLVERHVHPTGLTAAMGGAIALTDGTIHQQDIRRALGLPRAIPAERLRPALDVALGAPTLPAKGHARGLTLVADDMDWRHGSGPEVHGPGEALLMAVAGRSIAIDELSGEGLATLRSRVSPG</sequence>
<keyword evidence="3" id="KW-1185">Reference proteome</keyword>
<dbReference type="InterPro" id="IPR017517">
    <property type="entry name" value="Maleyloyr_isom"/>
</dbReference>
<keyword evidence="2" id="KW-0413">Isomerase</keyword>
<protein>
    <submittedName>
        <fullName evidence="2">Maleylpyruvate isomerase family mycothiol-dependent enzyme</fullName>
    </submittedName>
</protein>
<name>A0ABP8VPK8_9ACTN</name>
<feature type="domain" description="Mycothiol-dependent maleylpyruvate isomerase metal-binding" evidence="1">
    <location>
        <begin position="12"/>
        <end position="95"/>
    </location>
</feature>
<dbReference type="InterPro" id="IPR024344">
    <property type="entry name" value="MDMPI_metal-binding"/>
</dbReference>
<dbReference type="GO" id="GO:0016853">
    <property type="term" value="F:isomerase activity"/>
    <property type="evidence" value="ECO:0007669"/>
    <property type="project" value="UniProtKB-KW"/>
</dbReference>
<evidence type="ECO:0000313" key="2">
    <source>
        <dbReference type="EMBL" id="GAA4668617.1"/>
    </source>
</evidence>
<dbReference type="EMBL" id="BAABIM010000001">
    <property type="protein sequence ID" value="GAA4668617.1"/>
    <property type="molecule type" value="Genomic_DNA"/>
</dbReference>
<dbReference type="InterPro" id="IPR034660">
    <property type="entry name" value="DinB/YfiT-like"/>
</dbReference>
<dbReference type="SUPFAM" id="SSF109854">
    <property type="entry name" value="DinB/YfiT-like putative metalloenzymes"/>
    <property type="match status" value="1"/>
</dbReference>
<accession>A0ABP8VPK8</accession>
<dbReference type="Gene3D" id="1.20.120.450">
    <property type="entry name" value="dinb family like domain"/>
    <property type="match status" value="1"/>
</dbReference>
<gene>
    <name evidence="2" type="ORF">GCM10023226_00760</name>
</gene>
<evidence type="ECO:0000259" key="1">
    <source>
        <dbReference type="Pfam" id="PF11716"/>
    </source>
</evidence>
<dbReference type="Proteomes" id="UP001500621">
    <property type="component" value="Unassembled WGS sequence"/>
</dbReference>
<dbReference type="RefSeq" id="WP_345262055.1">
    <property type="nucleotide sequence ID" value="NZ_BAABIM010000001.1"/>
</dbReference>
<comment type="caution">
    <text evidence="2">The sequence shown here is derived from an EMBL/GenBank/DDBJ whole genome shotgun (WGS) entry which is preliminary data.</text>
</comment>